<dbReference type="PANTHER" id="PTHR10176:SF3">
    <property type="entry name" value="GLYCOGEN [STARCH] SYNTHASE"/>
    <property type="match status" value="1"/>
</dbReference>
<dbReference type="GO" id="GO:0005978">
    <property type="term" value="P:glycogen biosynthetic process"/>
    <property type="evidence" value="ECO:0007669"/>
    <property type="project" value="InterPro"/>
</dbReference>
<gene>
    <name evidence="4" type="ORF">LCGC14_2486540</name>
</gene>
<evidence type="ECO:0000313" key="4">
    <source>
        <dbReference type="EMBL" id="KKL17340.1"/>
    </source>
</evidence>
<dbReference type="Pfam" id="PF11897">
    <property type="entry name" value="DUF3417"/>
    <property type="match status" value="1"/>
</dbReference>
<comment type="caution">
    <text evidence="4">The sequence shown here is derived from an EMBL/GenBank/DDBJ whole genome shotgun (WGS) entry which is preliminary data.</text>
</comment>
<evidence type="ECO:0000259" key="3">
    <source>
        <dbReference type="Pfam" id="PF11897"/>
    </source>
</evidence>
<accession>A0A0F9B6T9</accession>
<dbReference type="EMBL" id="LAZR01039297">
    <property type="protein sequence ID" value="KKL17340.1"/>
    <property type="molecule type" value="Genomic_DNA"/>
</dbReference>
<organism evidence="4">
    <name type="scientific">marine sediment metagenome</name>
    <dbReference type="NCBI Taxonomy" id="412755"/>
    <lineage>
        <taxon>unclassified sequences</taxon>
        <taxon>metagenomes</taxon>
        <taxon>ecological metagenomes</taxon>
    </lineage>
</organism>
<dbReference type="SUPFAM" id="SSF53756">
    <property type="entry name" value="UDP-Glycosyltransferase/glycogen phosphorylase"/>
    <property type="match status" value="1"/>
</dbReference>
<feature type="domain" description="DUF3417" evidence="3">
    <location>
        <begin position="471"/>
        <end position="504"/>
    </location>
</feature>
<evidence type="ECO:0000256" key="1">
    <source>
        <dbReference type="ARBA" id="ARBA00022676"/>
    </source>
</evidence>
<evidence type="ECO:0000256" key="2">
    <source>
        <dbReference type="ARBA" id="ARBA00022679"/>
    </source>
</evidence>
<dbReference type="GO" id="GO:0005737">
    <property type="term" value="C:cytoplasm"/>
    <property type="evidence" value="ECO:0007669"/>
    <property type="project" value="TreeGrafter"/>
</dbReference>
<name>A0A0F9B6T9_9ZZZZ</name>
<dbReference type="PANTHER" id="PTHR10176">
    <property type="entry name" value="GLYCOGEN SYNTHASE"/>
    <property type="match status" value="1"/>
</dbReference>
<sequence>IRGNHTNSRLLLECVEQPEGVLQGYVYPKVLTGHAEIRGFGQILIGRFLGNGQRHIVGLCGFETTPVVNLEIGRRLLRRRFGVGHLSPVAVSVDSEPVNVAGDDQSNDFNVSSKQSLEKLSAQNADAFTTVSTLTSKECKQFLKKEVDVVTPNGFEDSFVPQGKEFDKKRKAARELLLKVAGKITGEELGEDTLLLATSGRYEFRNKGLDVFTDALGKINKSGEMKRDIVAFYLIPAHHYGPIQNLRRALEEDTPFMDDSNSCLTHNLHSPEHDPILGKVMENELQNKEGNRVKIVYVPSYLHGDDGVFNLPYFDLLIGFDLTVFASYYEPWGYTPLESLAFKIPTVTTTLAGFGLWVKDEYGEVEHGISVVERDDDNYKETVDGIAEAISTIALLDEKAYQKARDEAWEISRIAEWKNLVDNYLKAYDIAISKAQRRTKLYVDMERPEFISSQIAADKPNWKKFIVNENIPPKLSKLEQIYSNLYWSWNVKATELFQSIDPEL</sequence>
<feature type="non-terminal residue" evidence="4">
    <location>
        <position position="504"/>
    </location>
</feature>
<proteinExistence type="predicted"/>
<dbReference type="Gene3D" id="3.40.50.2000">
    <property type="entry name" value="Glycogen Phosphorylase B"/>
    <property type="match status" value="1"/>
</dbReference>
<keyword evidence="2" id="KW-0808">Transferase</keyword>
<dbReference type="InterPro" id="IPR008631">
    <property type="entry name" value="Glycogen_synth"/>
</dbReference>
<protein>
    <recommendedName>
        <fullName evidence="3">DUF3417 domain-containing protein</fullName>
    </recommendedName>
</protein>
<dbReference type="InterPro" id="IPR024517">
    <property type="entry name" value="Glycogen_phosphorylase_DUF3417"/>
</dbReference>
<keyword evidence="1" id="KW-0328">Glycosyltransferase</keyword>
<reference evidence="4" key="1">
    <citation type="journal article" date="2015" name="Nature">
        <title>Complex archaea that bridge the gap between prokaryotes and eukaryotes.</title>
        <authorList>
            <person name="Spang A."/>
            <person name="Saw J.H."/>
            <person name="Jorgensen S.L."/>
            <person name="Zaremba-Niedzwiedzka K."/>
            <person name="Martijn J."/>
            <person name="Lind A.E."/>
            <person name="van Eijk R."/>
            <person name="Schleper C."/>
            <person name="Guy L."/>
            <person name="Ettema T.J."/>
        </authorList>
    </citation>
    <scope>NUCLEOTIDE SEQUENCE</scope>
</reference>
<dbReference type="GO" id="GO:0004373">
    <property type="term" value="F:alpha-1,4-glucan glucosyltransferase (UDP-glucose donor) activity"/>
    <property type="evidence" value="ECO:0007669"/>
    <property type="project" value="InterPro"/>
</dbReference>
<dbReference type="AlphaFoldDB" id="A0A0F9B6T9"/>
<feature type="non-terminal residue" evidence="4">
    <location>
        <position position="1"/>
    </location>
</feature>
<dbReference type="Pfam" id="PF05693">
    <property type="entry name" value="Glycogen_syn"/>
    <property type="match status" value="2"/>
</dbReference>